<keyword evidence="1" id="KW-0732">Signal</keyword>
<accession>A0A1C7IGR7</accession>
<dbReference type="Proteomes" id="UP000092574">
    <property type="component" value="Chromosome"/>
</dbReference>
<evidence type="ECO:0000313" key="3">
    <source>
        <dbReference type="Proteomes" id="UP000092574"/>
    </source>
</evidence>
<feature type="chain" id="PRO_5038478527" evidence="1">
    <location>
        <begin position="24"/>
        <end position="158"/>
    </location>
</feature>
<evidence type="ECO:0000313" key="2">
    <source>
        <dbReference type="EMBL" id="ANU78104.2"/>
    </source>
</evidence>
<dbReference type="STRING" id="1796616.A4V09_21595"/>
<dbReference type="AlphaFoldDB" id="A0A1C7IGR7"/>
<name>A0A1C7IGR7_9FIRM</name>
<feature type="signal peptide" evidence="1">
    <location>
        <begin position="1"/>
        <end position="23"/>
    </location>
</feature>
<dbReference type="EMBL" id="CP015405">
    <property type="protein sequence ID" value="ANU78104.2"/>
    <property type="molecule type" value="Genomic_DNA"/>
</dbReference>
<dbReference type="OrthoDB" id="1957622at2"/>
<keyword evidence="3" id="KW-1185">Reference proteome</keyword>
<gene>
    <name evidence="2" type="ORF">A4V09_21595</name>
</gene>
<protein>
    <submittedName>
        <fullName evidence="2">Uncharacterized protein</fullName>
    </submittedName>
</protein>
<reference evidence="2" key="1">
    <citation type="submission" date="2017-04" db="EMBL/GenBank/DDBJ databases">
        <title>Complete Genome Sequences of Twelve Strains of a Stable Defined Moderately Diverse Mouse Microbiota 2 (sDMDMm2).</title>
        <authorList>
            <person name="Uchimura Y."/>
            <person name="Wyss M."/>
            <person name="Brugiroux S."/>
            <person name="Limenitakis J.P."/>
            <person name="Stecher B."/>
            <person name="McCoy K.D."/>
            <person name="Macpherson A.J."/>
        </authorList>
    </citation>
    <scope>NUCLEOTIDE SEQUENCE</scope>
    <source>
        <strain evidence="2">YL58</strain>
    </source>
</reference>
<proteinExistence type="predicted"/>
<evidence type="ECO:0000256" key="1">
    <source>
        <dbReference type="SAM" id="SignalP"/>
    </source>
</evidence>
<organism evidence="2 3">
    <name type="scientific">Blautia pseudococcoides</name>
    <dbReference type="NCBI Taxonomy" id="1796616"/>
    <lineage>
        <taxon>Bacteria</taxon>
        <taxon>Bacillati</taxon>
        <taxon>Bacillota</taxon>
        <taxon>Clostridia</taxon>
        <taxon>Lachnospirales</taxon>
        <taxon>Lachnospiraceae</taxon>
        <taxon>Blautia</taxon>
    </lineage>
</organism>
<dbReference type="KEGG" id="byl:A4V09_21595"/>
<sequence length="158" mass="17112">MKSLITMVLSLVIVFSFTLPVNAEAREDLGKIVDGSELTDKMYSEAVDASVVRGNILNQGLAKITNNGNGTVNIYGAVLGSVTCDKMTLKLTIQQYRNGGWYNYDSYSDVAYNTSFMSRSYNVGVAAGYYYRVKAACVAQKGSTTESKAPVTDGIWIG</sequence>